<dbReference type="Pfam" id="PF03914">
    <property type="entry name" value="CBF"/>
    <property type="match status" value="1"/>
</dbReference>
<dbReference type="PANTHER" id="PTHR14428:SF5">
    <property type="entry name" value="NUCLEOLAR COMPLEX PROTEIN 3 HOMOLOG"/>
    <property type="match status" value="1"/>
</dbReference>
<protein>
    <recommendedName>
        <fullName evidence="11">Nucleolar complex-associated protein 3</fullName>
    </recommendedName>
</protein>
<dbReference type="Pfam" id="PF07540">
    <property type="entry name" value="NOC3p"/>
    <property type="match status" value="1"/>
</dbReference>
<dbReference type="InterPro" id="IPR016903">
    <property type="entry name" value="Nucleolar_cplx-assoc_3"/>
</dbReference>
<evidence type="ECO:0000256" key="3">
    <source>
        <dbReference type="ARBA" id="ARBA00023054"/>
    </source>
</evidence>
<feature type="compositionally biased region" description="Acidic residues" evidence="6">
    <location>
        <begin position="83"/>
        <end position="131"/>
    </location>
</feature>
<evidence type="ECO:0000256" key="6">
    <source>
        <dbReference type="SAM" id="MobiDB-lite"/>
    </source>
</evidence>
<dbReference type="Proteomes" id="UP001217582">
    <property type="component" value="Chromosome 8"/>
</dbReference>
<comment type="subcellular location">
    <subcellularLocation>
        <location evidence="1">Nucleus</location>
        <location evidence="1">Nucleolus</location>
    </subcellularLocation>
</comment>
<feature type="compositionally biased region" description="Basic residues" evidence="6">
    <location>
        <begin position="457"/>
        <end position="475"/>
    </location>
</feature>
<feature type="domain" description="Nucleolar complex-associated protein 3 N-terminal" evidence="8">
    <location>
        <begin position="221"/>
        <end position="321"/>
    </location>
</feature>
<keyword evidence="4" id="KW-0539">Nucleus</keyword>
<dbReference type="InterPro" id="IPR005612">
    <property type="entry name" value="CCAAT-binding_factor"/>
</dbReference>
<dbReference type="GO" id="GO:0005730">
    <property type="term" value="C:nucleolus"/>
    <property type="evidence" value="ECO:0007669"/>
    <property type="project" value="UniProtKB-SubCell"/>
</dbReference>
<evidence type="ECO:0000256" key="5">
    <source>
        <dbReference type="SAM" id="Coils"/>
    </source>
</evidence>
<evidence type="ECO:0000313" key="10">
    <source>
        <dbReference type="Proteomes" id="UP001217582"/>
    </source>
</evidence>
<feature type="region of interest" description="Disordered" evidence="6">
    <location>
        <begin position="437"/>
        <end position="476"/>
    </location>
</feature>
<evidence type="ECO:0000313" key="9">
    <source>
        <dbReference type="EMBL" id="WFD17574.1"/>
    </source>
</evidence>
<dbReference type="EMBL" id="CP119923">
    <property type="protein sequence ID" value="WFD17574.1"/>
    <property type="molecule type" value="Genomic_DNA"/>
</dbReference>
<evidence type="ECO:0000256" key="4">
    <source>
        <dbReference type="ARBA" id="ARBA00023242"/>
    </source>
</evidence>
<comment type="similarity">
    <text evidence="2">Belongs to the CBF/MAK21 family.</text>
</comment>
<sequence length="749" mass="83809">MAKRGKAAPQREPKRPRTEDEDVDDAWAHDAQAMAADDASHLQFLSQARLPDVSAAGAQGRAKERLQAEKRRQRKMLEKEVVPDESDVSTDMEGASESEDDLEDASDLGEDASDLGEDASDLEEDASDQDPLEAAYLAKMERRERRAEAERRALAQMPLPIRTEKGVIERAERPSHSRAVYSDEEDEEPEPAVLPTERSTAAEIAQRCLHPDTAMLAIAEAREEIAQLASRITADPEESQGLLRQLLVFAQRCVSLDGQRVNMHPYIRQLALLSLLAVFVDILPGYRIRALSEAEQRERVSRDVARRREWEQALVGLYREYLECCEADVRDAASPIAPIARRCFCTLLVRAPHFNFRKNLLASVIALLSRRAWTDASQQCFDALVELLRQDRDGEMGLELVMLLYRMIRERHLAVHANVLDVLVHLRLRSELSRHVRQGPMGAPTAAESRRADPRQVRKGLAVHRSKKQAKRDRHVRQIESEMREAEATLDLEEREKRQSETLKLVFALYIRILKTHDVPVPLLASALEGIVHFAHHVSADFFRDLVGVLRSHVASAMEAGDVRHALLCIVTALELQAGQGGALELDLGAFYAALYQLLWPLSMHPNIEATLGEGGLRTHSLSALLFRAMDLALVKAPRHTLHVSLERTAAMLRRLLTAALQWPTTTTLHALQTAHAILARTTAMDTRFEALLDNRDAVHDGTYDAFAEQPDSARVLASGEPCWELLLLCRTHANAQVRATADALLSGR</sequence>
<feature type="coiled-coil region" evidence="5">
    <location>
        <begin position="476"/>
        <end position="503"/>
    </location>
</feature>
<evidence type="ECO:0000256" key="2">
    <source>
        <dbReference type="ARBA" id="ARBA00007797"/>
    </source>
</evidence>
<feature type="domain" description="CCAAT-binding factor" evidence="7">
    <location>
        <begin position="566"/>
        <end position="741"/>
    </location>
</feature>
<organism evidence="9 10">
    <name type="scientific">Malassezia arunalokei</name>
    <dbReference type="NCBI Taxonomy" id="1514897"/>
    <lineage>
        <taxon>Eukaryota</taxon>
        <taxon>Fungi</taxon>
        <taxon>Dikarya</taxon>
        <taxon>Basidiomycota</taxon>
        <taxon>Ustilaginomycotina</taxon>
        <taxon>Malasseziomycetes</taxon>
        <taxon>Malasseziales</taxon>
        <taxon>Malasseziaceae</taxon>
        <taxon>Malassezia</taxon>
    </lineage>
</organism>
<keyword evidence="3 5" id="KW-0175">Coiled coil</keyword>
<evidence type="ECO:0008006" key="11">
    <source>
        <dbReference type="Google" id="ProtNLM"/>
    </source>
</evidence>
<feature type="compositionally biased region" description="Basic and acidic residues" evidence="6">
    <location>
        <begin position="9"/>
        <end position="18"/>
    </location>
</feature>
<feature type="region of interest" description="Disordered" evidence="6">
    <location>
        <begin position="1"/>
        <end position="34"/>
    </location>
</feature>
<feature type="compositionally biased region" description="Basic and acidic residues" evidence="6">
    <location>
        <begin position="61"/>
        <end position="82"/>
    </location>
</feature>
<evidence type="ECO:0000259" key="7">
    <source>
        <dbReference type="Pfam" id="PF03914"/>
    </source>
</evidence>
<reference evidence="9 10" key="1">
    <citation type="submission" date="2023-03" db="EMBL/GenBank/DDBJ databases">
        <title>Mating type loci evolution in Malassezia.</title>
        <authorList>
            <person name="Coelho M.A."/>
        </authorList>
    </citation>
    <scope>NUCLEOTIDE SEQUENCE [LARGE SCALE GENOMIC DNA]</scope>
    <source>
        <strain evidence="9 10">CBS 13387</strain>
    </source>
</reference>
<dbReference type="GO" id="GO:0003682">
    <property type="term" value="F:chromatin binding"/>
    <property type="evidence" value="ECO:0007669"/>
    <property type="project" value="TreeGrafter"/>
</dbReference>
<dbReference type="PANTHER" id="PTHR14428">
    <property type="entry name" value="NUCLEOLAR COMPLEX PROTEIN 3"/>
    <property type="match status" value="1"/>
</dbReference>
<gene>
    <name evidence="9" type="ORF">MARU1_003633</name>
</gene>
<evidence type="ECO:0000256" key="1">
    <source>
        <dbReference type="ARBA" id="ARBA00004604"/>
    </source>
</evidence>
<feature type="region of interest" description="Disordered" evidence="6">
    <location>
        <begin position="169"/>
        <end position="197"/>
    </location>
</feature>
<dbReference type="InterPro" id="IPR011501">
    <property type="entry name" value="Noc3_N"/>
</dbReference>
<keyword evidence="10" id="KW-1185">Reference proteome</keyword>
<feature type="region of interest" description="Disordered" evidence="6">
    <location>
        <begin position="52"/>
        <end position="135"/>
    </location>
</feature>
<name>A0AAJ6CLB6_9BASI</name>
<dbReference type="AlphaFoldDB" id="A0AAJ6CLB6"/>
<accession>A0AAJ6CLB6</accession>
<evidence type="ECO:0000259" key="8">
    <source>
        <dbReference type="Pfam" id="PF07540"/>
    </source>
</evidence>
<dbReference type="GO" id="GO:0006270">
    <property type="term" value="P:DNA replication initiation"/>
    <property type="evidence" value="ECO:0007669"/>
    <property type="project" value="TreeGrafter"/>
</dbReference>
<proteinExistence type="inferred from homology"/>